<protein>
    <recommendedName>
        <fullName evidence="4">Putative HTH-type transcriptional regulatory protein EGH25_07580</fullName>
    </recommendedName>
</protein>
<evidence type="ECO:0000256" key="5">
    <source>
        <dbReference type="SAM" id="MobiDB-lite"/>
    </source>
</evidence>
<dbReference type="SMART" id="SM00530">
    <property type="entry name" value="HTH_XRE"/>
    <property type="match status" value="1"/>
</dbReference>
<dbReference type="InterPro" id="IPR010982">
    <property type="entry name" value="Lambda_DNA-bd_dom_sf"/>
</dbReference>
<accession>A0A9Q4C531</accession>
<evidence type="ECO:0000256" key="2">
    <source>
        <dbReference type="ARBA" id="ARBA00023125"/>
    </source>
</evidence>
<sequence length="311" mass="33964">MRQRVLEDTTRILREGGFAVSEKCNIRPKSFDVVARRGELVLLLKVLVNIDGLDTETAAEMKALAAHLGAESVVVGTKTRDHELEDGVLYLRRGVPSMSRGTAHDYFVEGVPPLVYMGSGGLYVNIDGDLLEDARDEEDISLGKVADELGVSRRAVSKYEDGMDATLDVAVRLEEIFGERLISPVEVFGDETADEDEERKTDDSPGSETERRVFAILRNAGFDVVPTARAPFRALSREDGETVLTGTGEGGSGIVKRARLMSSISDVARTESVYVVDDKPARDSVEETAILDVEDLEDVDGTDDLLSRIEV</sequence>
<keyword evidence="8" id="KW-1185">Reference proteome</keyword>
<dbReference type="InterPro" id="IPR001387">
    <property type="entry name" value="Cro/C1-type_HTH"/>
</dbReference>
<dbReference type="GO" id="GO:0003700">
    <property type="term" value="F:DNA-binding transcription factor activity"/>
    <property type="evidence" value="ECO:0007669"/>
    <property type="project" value="UniProtKB-UniRule"/>
</dbReference>
<gene>
    <name evidence="7" type="ORF">EGH25_07580</name>
</gene>
<dbReference type="RefSeq" id="WP_266087282.1">
    <property type="nucleotide sequence ID" value="NZ_RKLV01000006.1"/>
</dbReference>
<comment type="caution">
    <text evidence="7">The sequence shown here is derived from an EMBL/GenBank/DDBJ whole genome shotgun (WGS) entry which is preliminary data.</text>
</comment>
<dbReference type="GO" id="GO:0003677">
    <property type="term" value="F:DNA binding"/>
    <property type="evidence" value="ECO:0007669"/>
    <property type="project" value="UniProtKB-KW"/>
</dbReference>
<proteinExistence type="inferred from homology"/>
<dbReference type="InterPro" id="IPR020886">
    <property type="entry name" value="MTH_967-like"/>
</dbReference>
<name>A0A9Q4C531_9EURY</name>
<dbReference type="Proteomes" id="UP001149411">
    <property type="component" value="Unassembled WGS sequence"/>
</dbReference>
<organism evidence="7 8">
    <name type="scientific">Halorutilus salinus</name>
    <dbReference type="NCBI Taxonomy" id="2487751"/>
    <lineage>
        <taxon>Archaea</taxon>
        <taxon>Methanobacteriati</taxon>
        <taxon>Methanobacteriota</taxon>
        <taxon>Stenosarchaea group</taxon>
        <taxon>Halobacteria</taxon>
        <taxon>Halorutilales</taxon>
        <taxon>Halorutilaceae</taxon>
        <taxon>Halorutilus</taxon>
    </lineage>
</organism>
<reference evidence="7" key="1">
    <citation type="submission" date="2022-09" db="EMBL/GenBank/DDBJ databases">
        <title>Haloadaptaus new haloarchaeum isolated from saline soil.</title>
        <authorList>
            <person name="Duran-Viseras A."/>
            <person name="Sanchez-Porro C."/>
            <person name="Ventosa A."/>
        </authorList>
    </citation>
    <scope>NUCLEOTIDE SEQUENCE</scope>
    <source>
        <strain evidence="7">F3-133</strain>
    </source>
</reference>
<dbReference type="Gene3D" id="1.10.260.40">
    <property type="entry name" value="lambda repressor-like DNA-binding domains"/>
    <property type="match status" value="1"/>
</dbReference>
<evidence type="ECO:0000313" key="7">
    <source>
        <dbReference type="EMBL" id="MCX2819212.1"/>
    </source>
</evidence>
<evidence type="ECO:0000259" key="6">
    <source>
        <dbReference type="PROSITE" id="PS50943"/>
    </source>
</evidence>
<keyword evidence="3 4" id="KW-0804">Transcription</keyword>
<dbReference type="NCBIfam" id="NF003162">
    <property type="entry name" value="PRK04140.1"/>
    <property type="match status" value="1"/>
</dbReference>
<dbReference type="PROSITE" id="PS50943">
    <property type="entry name" value="HTH_CROC1"/>
    <property type="match status" value="1"/>
</dbReference>
<dbReference type="Pfam" id="PF26553">
    <property type="entry name" value="PDDEXK_19"/>
    <property type="match status" value="1"/>
</dbReference>
<evidence type="ECO:0000256" key="4">
    <source>
        <dbReference type="HAMAP-Rule" id="MF_00584"/>
    </source>
</evidence>
<feature type="region of interest" description="Disordered" evidence="5">
    <location>
        <begin position="187"/>
        <end position="209"/>
    </location>
</feature>
<evidence type="ECO:0000256" key="3">
    <source>
        <dbReference type="ARBA" id="ARBA00023163"/>
    </source>
</evidence>
<dbReference type="CDD" id="cd00093">
    <property type="entry name" value="HTH_XRE"/>
    <property type="match status" value="1"/>
</dbReference>
<dbReference type="SUPFAM" id="SSF47413">
    <property type="entry name" value="lambda repressor-like DNA-binding domains"/>
    <property type="match status" value="1"/>
</dbReference>
<feature type="domain" description="HTH cro/C1-type" evidence="6">
    <location>
        <begin position="131"/>
        <end position="188"/>
    </location>
</feature>
<dbReference type="Pfam" id="PF01381">
    <property type="entry name" value="HTH_3"/>
    <property type="match status" value="1"/>
</dbReference>
<evidence type="ECO:0000313" key="8">
    <source>
        <dbReference type="Proteomes" id="UP001149411"/>
    </source>
</evidence>
<dbReference type="InterPro" id="IPR059051">
    <property type="entry name" value="MTH_967_PDDEXK"/>
</dbReference>
<dbReference type="AlphaFoldDB" id="A0A9Q4C531"/>
<keyword evidence="1 4" id="KW-0805">Transcription regulation</keyword>
<feature type="compositionally biased region" description="Acidic residues" evidence="5">
    <location>
        <begin position="188"/>
        <end position="197"/>
    </location>
</feature>
<evidence type="ECO:0000256" key="1">
    <source>
        <dbReference type="ARBA" id="ARBA00023015"/>
    </source>
</evidence>
<dbReference type="EMBL" id="RKLV01000006">
    <property type="protein sequence ID" value="MCX2819212.1"/>
    <property type="molecule type" value="Genomic_DNA"/>
</dbReference>
<dbReference type="HAMAP" id="MF_00584">
    <property type="entry name" value="HTH_type_cro_C1"/>
    <property type="match status" value="1"/>
</dbReference>
<keyword evidence="2 4" id="KW-0238">DNA-binding</keyword>
<feature type="compositionally biased region" description="Basic and acidic residues" evidence="5">
    <location>
        <begin position="198"/>
        <end position="209"/>
    </location>
</feature>